<keyword evidence="15" id="KW-1185">Reference proteome</keyword>
<comment type="similarity">
    <text evidence="2 11">Belongs to the binding-protein-dependent transport system permease family.</text>
</comment>
<reference evidence="14 15" key="1">
    <citation type="submission" date="2019-09" db="EMBL/GenBank/DDBJ databases">
        <title>YIM 132180 draft genome.</title>
        <authorList>
            <person name="Zhang K."/>
        </authorList>
    </citation>
    <scope>NUCLEOTIDE SEQUENCE [LARGE SCALE GENOMIC DNA]</scope>
    <source>
        <strain evidence="14 15">YIM 132180</strain>
    </source>
</reference>
<evidence type="ECO:0000256" key="8">
    <source>
        <dbReference type="ARBA" id="ARBA00022989"/>
    </source>
</evidence>
<protein>
    <recommendedName>
        <fullName evidence="4 12">sn-glycerol-3-phosphate transport system permease protein UgpE</fullName>
    </recommendedName>
</protein>
<evidence type="ECO:0000313" key="14">
    <source>
        <dbReference type="EMBL" id="KAB0678547.1"/>
    </source>
</evidence>
<proteinExistence type="inferred from homology"/>
<feature type="transmembrane region" description="Helical" evidence="11">
    <location>
        <begin position="181"/>
        <end position="203"/>
    </location>
</feature>
<evidence type="ECO:0000256" key="4">
    <source>
        <dbReference type="ARBA" id="ARBA00020515"/>
    </source>
</evidence>
<evidence type="ECO:0000256" key="5">
    <source>
        <dbReference type="ARBA" id="ARBA00022448"/>
    </source>
</evidence>
<dbReference type="EMBL" id="VZDO01000013">
    <property type="protein sequence ID" value="KAB0678547.1"/>
    <property type="molecule type" value="Genomic_DNA"/>
</dbReference>
<comment type="subcellular location">
    <subcellularLocation>
        <location evidence="12">Cell inner membrane</location>
        <topology evidence="12">Multi-pass membrane protein</topology>
    </subcellularLocation>
    <subcellularLocation>
        <location evidence="1 11">Cell membrane</location>
        <topology evidence="1 11">Multi-pass membrane protein</topology>
    </subcellularLocation>
</comment>
<evidence type="ECO:0000256" key="11">
    <source>
        <dbReference type="RuleBase" id="RU363032"/>
    </source>
</evidence>
<dbReference type="SUPFAM" id="SSF161098">
    <property type="entry name" value="MetI-like"/>
    <property type="match status" value="1"/>
</dbReference>
<keyword evidence="9 11" id="KW-0472">Membrane</keyword>
<feature type="transmembrane region" description="Helical" evidence="11">
    <location>
        <begin position="75"/>
        <end position="94"/>
    </location>
</feature>
<evidence type="ECO:0000256" key="12">
    <source>
        <dbReference type="RuleBase" id="RU363056"/>
    </source>
</evidence>
<dbReference type="Pfam" id="PF00528">
    <property type="entry name" value="BPD_transp_1"/>
    <property type="match status" value="1"/>
</dbReference>
<feature type="transmembrane region" description="Helical" evidence="11">
    <location>
        <begin position="238"/>
        <end position="261"/>
    </location>
</feature>
<comment type="caution">
    <text evidence="12">Lacks conserved residue(s) required for the propagation of feature annotation.</text>
</comment>
<evidence type="ECO:0000256" key="10">
    <source>
        <dbReference type="ARBA" id="ARBA00037054"/>
    </source>
</evidence>
<sequence>MAMKGGDRLRWIVLFAVACLWLLPIVSLVLFSFAPSSQILGGKLIPSSYTLSNYVTALTDAGRGVSIPQAMANSALIMAMQVAGILLLDIPAAYAFGRLRWPGRDLAFALVLLTMMMPGILEVLSLYEIMSGFGLVDTIYAVVLPGLPRVVGIFILRQFFRELPKEMEDAARMDGAGSFQIFWHVMVPLARPAVLTLSVLTALYSWNNFLWPLIITNSPASMTVPVAIAYLSADTSAILNYTVILAASFLTALPMILIFLLGQKYIVGGMRPTAGIK</sequence>
<evidence type="ECO:0000256" key="6">
    <source>
        <dbReference type="ARBA" id="ARBA00022475"/>
    </source>
</evidence>
<comment type="function">
    <text evidence="10 12">Part of the ABC transporter complex UgpBAEC involved in sn-glycerol-3-phosphate (G3P) import. Probably responsible for the translocation of the substrate across the membrane.</text>
</comment>
<dbReference type="Proteomes" id="UP000432089">
    <property type="component" value="Unassembled WGS sequence"/>
</dbReference>
<feature type="transmembrane region" description="Helical" evidence="11">
    <location>
        <begin position="106"/>
        <end position="127"/>
    </location>
</feature>
<feature type="domain" description="ABC transmembrane type-1" evidence="13">
    <location>
        <begin position="71"/>
        <end position="262"/>
    </location>
</feature>
<dbReference type="GO" id="GO:0055085">
    <property type="term" value="P:transmembrane transport"/>
    <property type="evidence" value="ECO:0007669"/>
    <property type="project" value="InterPro"/>
</dbReference>
<keyword evidence="5 11" id="KW-0813">Transport</keyword>
<dbReference type="GO" id="GO:0005886">
    <property type="term" value="C:plasma membrane"/>
    <property type="evidence" value="ECO:0007669"/>
    <property type="project" value="UniProtKB-SubCell"/>
</dbReference>
<name>A0A7V7PMS2_9HYPH</name>
<dbReference type="Gene3D" id="1.10.3720.10">
    <property type="entry name" value="MetI-like"/>
    <property type="match status" value="1"/>
</dbReference>
<keyword evidence="6 12" id="KW-1003">Cell membrane</keyword>
<feature type="transmembrane region" description="Helical" evidence="11">
    <location>
        <begin position="12"/>
        <end position="34"/>
    </location>
</feature>
<gene>
    <name evidence="12" type="primary">ugpE</name>
    <name evidence="14" type="ORF">F6X38_16115</name>
</gene>
<keyword evidence="8 11" id="KW-1133">Transmembrane helix</keyword>
<organism evidence="14 15">
    <name type="scientific">Plantimonas leprariae</name>
    <dbReference type="NCBI Taxonomy" id="2615207"/>
    <lineage>
        <taxon>Bacteria</taxon>
        <taxon>Pseudomonadati</taxon>
        <taxon>Pseudomonadota</taxon>
        <taxon>Alphaproteobacteria</taxon>
        <taxon>Hyphomicrobiales</taxon>
        <taxon>Aurantimonadaceae</taxon>
        <taxon>Plantimonas</taxon>
    </lineage>
</organism>
<dbReference type="AlphaFoldDB" id="A0A7V7PMS2"/>
<keyword evidence="7 11" id="KW-0812">Transmembrane</keyword>
<evidence type="ECO:0000256" key="9">
    <source>
        <dbReference type="ARBA" id="ARBA00023136"/>
    </source>
</evidence>
<dbReference type="PANTHER" id="PTHR43744:SF8">
    <property type="entry name" value="SN-GLYCEROL-3-PHOSPHATE TRANSPORT SYSTEM PERMEASE PROTEIN UGPE"/>
    <property type="match status" value="1"/>
</dbReference>
<keyword evidence="12" id="KW-0997">Cell inner membrane</keyword>
<evidence type="ECO:0000259" key="13">
    <source>
        <dbReference type="PROSITE" id="PS50928"/>
    </source>
</evidence>
<dbReference type="InterPro" id="IPR000515">
    <property type="entry name" value="MetI-like"/>
</dbReference>
<dbReference type="InterPro" id="IPR035906">
    <property type="entry name" value="MetI-like_sf"/>
</dbReference>
<evidence type="ECO:0000256" key="2">
    <source>
        <dbReference type="ARBA" id="ARBA00009306"/>
    </source>
</evidence>
<dbReference type="PANTHER" id="PTHR43744">
    <property type="entry name" value="ABC TRANSPORTER PERMEASE PROTEIN MG189-RELATED-RELATED"/>
    <property type="match status" value="1"/>
</dbReference>
<feature type="transmembrane region" description="Helical" evidence="11">
    <location>
        <begin position="209"/>
        <end position="231"/>
    </location>
</feature>
<accession>A0A7V7PMS2</accession>
<evidence type="ECO:0000313" key="15">
    <source>
        <dbReference type="Proteomes" id="UP000432089"/>
    </source>
</evidence>
<evidence type="ECO:0000256" key="3">
    <source>
        <dbReference type="ARBA" id="ARBA00011557"/>
    </source>
</evidence>
<evidence type="ECO:0000256" key="7">
    <source>
        <dbReference type="ARBA" id="ARBA00022692"/>
    </source>
</evidence>
<comment type="subunit">
    <text evidence="3 12">The complex is composed of two ATP-binding proteins (UgpC), two transmembrane proteins (UgpA and UgpE) and a solute-binding protein (UgpB).</text>
</comment>
<comment type="caution">
    <text evidence="14">The sequence shown here is derived from an EMBL/GenBank/DDBJ whole genome shotgun (WGS) entry which is preliminary data.</text>
</comment>
<dbReference type="CDD" id="cd06261">
    <property type="entry name" value="TM_PBP2"/>
    <property type="match status" value="1"/>
</dbReference>
<dbReference type="PROSITE" id="PS50928">
    <property type="entry name" value="ABC_TM1"/>
    <property type="match status" value="1"/>
</dbReference>
<feature type="transmembrane region" description="Helical" evidence="11">
    <location>
        <begin position="139"/>
        <end position="160"/>
    </location>
</feature>
<evidence type="ECO:0000256" key="1">
    <source>
        <dbReference type="ARBA" id="ARBA00004651"/>
    </source>
</evidence>